<protein>
    <submittedName>
        <fullName evidence="1">Uncharacterized protein</fullName>
    </submittedName>
</protein>
<accession>A0A0F9T464</accession>
<dbReference type="AlphaFoldDB" id="A0A0F9T464"/>
<evidence type="ECO:0000313" key="1">
    <source>
        <dbReference type="EMBL" id="KKN69647.1"/>
    </source>
</evidence>
<sequence>MKKIEMNYEEKANTDKLLFYYSEKVNVHIILKRQVSSGKNSFLNGLITNRLNERLWVLKDRELGEVRLSISEIAPGGVKEFREVSI</sequence>
<name>A0A0F9T464_9ZZZZ</name>
<proteinExistence type="predicted"/>
<reference evidence="1" key="1">
    <citation type="journal article" date="2015" name="Nature">
        <title>Complex archaea that bridge the gap between prokaryotes and eukaryotes.</title>
        <authorList>
            <person name="Spang A."/>
            <person name="Saw J.H."/>
            <person name="Jorgensen S.L."/>
            <person name="Zaremba-Niedzwiedzka K."/>
            <person name="Martijn J."/>
            <person name="Lind A.E."/>
            <person name="van Eijk R."/>
            <person name="Schleper C."/>
            <person name="Guy L."/>
            <person name="Ettema T.J."/>
        </authorList>
    </citation>
    <scope>NUCLEOTIDE SEQUENCE</scope>
</reference>
<gene>
    <name evidence="1" type="ORF">LCGC14_0439500</name>
</gene>
<comment type="caution">
    <text evidence="1">The sequence shown here is derived from an EMBL/GenBank/DDBJ whole genome shotgun (WGS) entry which is preliminary data.</text>
</comment>
<organism evidence="1">
    <name type="scientific">marine sediment metagenome</name>
    <dbReference type="NCBI Taxonomy" id="412755"/>
    <lineage>
        <taxon>unclassified sequences</taxon>
        <taxon>metagenomes</taxon>
        <taxon>ecological metagenomes</taxon>
    </lineage>
</organism>
<dbReference type="EMBL" id="LAZR01000422">
    <property type="protein sequence ID" value="KKN69647.1"/>
    <property type="molecule type" value="Genomic_DNA"/>
</dbReference>